<keyword evidence="1" id="KW-0472">Membrane</keyword>
<dbReference type="HOGENOM" id="CLU_117968_0_0_11"/>
<feature type="transmembrane region" description="Helical" evidence="1">
    <location>
        <begin position="44"/>
        <end position="65"/>
    </location>
</feature>
<evidence type="ECO:0000313" key="2">
    <source>
        <dbReference type="EMBL" id="ETA66280.1"/>
    </source>
</evidence>
<protein>
    <submittedName>
        <fullName evidence="2">Uncharacterized protein</fullName>
    </submittedName>
</protein>
<feature type="transmembrane region" description="Helical" evidence="1">
    <location>
        <begin position="114"/>
        <end position="135"/>
    </location>
</feature>
<dbReference type="OrthoDB" id="4338815at2"/>
<keyword evidence="3" id="KW-1185">Reference proteome</keyword>
<organism evidence="2 3">
    <name type="scientific">Haloechinothrix halophila YIM 93223</name>
    <dbReference type="NCBI Taxonomy" id="592678"/>
    <lineage>
        <taxon>Bacteria</taxon>
        <taxon>Bacillati</taxon>
        <taxon>Actinomycetota</taxon>
        <taxon>Actinomycetes</taxon>
        <taxon>Pseudonocardiales</taxon>
        <taxon>Pseudonocardiaceae</taxon>
        <taxon>Haloechinothrix</taxon>
    </lineage>
</organism>
<dbReference type="PATRIC" id="fig|592678.3.peg.35"/>
<name>W9DN54_9PSEU</name>
<sequence length="225" mass="23377">MTALGAVTRVMATVGNGVDRAAGAVRDTPATLRAALSHRRGRRVFGIASAVILLLYLLAIGDIALSASGRWAAEPLARVAPDALFQSRAPWLYEPVVELHPGAHVAVFASPVNLLFAAIVASLAGLNLALAAHAAQQAVACRRPGYSRSLAVLPAFMLGIACCAPTFVLALGAGTAAAIVPVLVPLRPWFYPLTLALLLVALVWGVYRVRTLARADQSGESVASN</sequence>
<gene>
    <name evidence="2" type="ORF">AmyhaDRAFT_0033</name>
</gene>
<feature type="transmembrane region" description="Helical" evidence="1">
    <location>
        <begin position="189"/>
        <end position="207"/>
    </location>
</feature>
<keyword evidence="1" id="KW-1133">Transmembrane helix</keyword>
<evidence type="ECO:0000313" key="3">
    <source>
        <dbReference type="Proteomes" id="UP000054357"/>
    </source>
</evidence>
<reference evidence="2" key="1">
    <citation type="submission" date="2013-08" db="EMBL/GenBank/DDBJ databases">
        <authorList>
            <consortium name="DOE Joint Genome Institute"/>
            <person name="Klenk H.-P."/>
            <person name="Huntemann M."/>
            <person name="Han J."/>
            <person name="Chen A."/>
            <person name="Kyrpides N."/>
            <person name="Mavromatis K."/>
            <person name="Markowitz V."/>
            <person name="Palaniappan K."/>
            <person name="Ivanova N."/>
            <person name="Schaumberg A."/>
            <person name="Pati A."/>
            <person name="Liolios K."/>
            <person name="Nordberg H.P."/>
            <person name="Cantor M.N."/>
            <person name="Hua S.X."/>
            <person name="Woyke T."/>
        </authorList>
    </citation>
    <scope>NUCLEOTIDE SEQUENCE [LARGE SCALE GENOMIC DNA]</scope>
    <source>
        <strain evidence="2">YIM 93223</strain>
    </source>
</reference>
<feature type="transmembrane region" description="Helical" evidence="1">
    <location>
        <begin position="156"/>
        <end position="183"/>
    </location>
</feature>
<dbReference type="RefSeq" id="WP_051399380.1">
    <property type="nucleotide sequence ID" value="NZ_KI632509.1"/>
</dbReference>
<dbReference type="Proteomes" id="UP000054357">
    <property type="component" value="Unassembled WGS sequence"/>
</dbReference>
<proteinExistence type="predicted"/>
<accession>W9DN54</accession>
<dbReference type="AlphaFoldDB" id="W9DN54"/>
<evidence type="ECO:0000256" key="1">
    <source>
        <dbReference type="SAM" id="Phobius"/>
    </source>
</evidence>
<dbReference type="EMBL" id="AZAK01000001">
    <property type="protein sequence ID" value="ETA66280.1"/>
    <property type="molecule type" value="Genomic_DNA"/>
</dbReference>
<keyword evidence="1" id="KW-0812">Transmembrane</keyword>
<comment type="caution">
    <text evidence="2">The sequence shown here is derived from an EMBL/GenBank/DDBJ whole genome shotgun (WGS) entry which is preliminary data.</text>
</comment>